<evidence type="ECO:0000256" key="1">
    <source>
        <dbReference type="SAM" id="Phobius"/>
    </source>
</evidence>
<reference evidence="2 3" key="1">
    <citation type="journal article" date="2013" name="PLoS Genet.">
        <title>Expanding the Marine Virosphere Using Metagenomics.</title>
        <authorList>
            <person name="Mizuno C.M."/>
            <person name="Rodriguez-Valera F."/>
            <person name="Kimes N.E."/>
            <person name="Ghai R."/>
        </authorList>
    </citation>
    <scope>NUCLEOTIDE SEQUENCE [LARGE SCALE GENOMIC DNA]</scope>
    <source>
        <strain evidence="2">UvMED-CGR-C97-MedDCM-OCT-S42-C7</strain>
    </source>
</reference>
<keyword evidence="1" id="KW-0472">Membrane</keyword>
<dbReference type="Proteomes" id="UP000505269">
    <property type="component" value="Segment"/>
</dbReference>
<evidence type="ECO:0000313" key="2">
    <source>
        <dbReference type="EMBL" id="BAQ94129.1"/>
    </source>
</evidence>
<dbReference type="KEGG" id="vg:55412397"/>
<accession>A0A6S4P8F9</accession>
<feature type="transmembrane region" description="Helical" evidence="1">
    <location>
        <begin position="12"/>
        <end position="30"/>
    </location>
</feature>
<dbReference type="GeneID" id="55412397"/>
<dbReference type="EMBL" id="AP013541">
    <property type="protein sequence ID" value="BAQ94129.1"/>
    <property type="molecule type" value="Genomic_DNA"/>
</dbReference>
<sequence length="121" mass="13771">MKISENTSVSMPIRNMAMIIFGVVAGVIAYTELTGRLTSLETSRELFENDLLKKSEQVPTDQEQHFLLEDLYKTVEKLQSTQEMNMTNKVNIEFLKTQLDKALEDIEHLKDKVRANGNGGH</sequence>
<keyword evidence="1" id="KW-0812">Transmembrane</keyword>
<evidence type="ECO:0000313" key="3">
    <source>
        <dbReference type="Proteomes" id="UP000505269"/>
    </source>
</evidence>
<keyword evidence="1" id="KW-1133">Transmembrane helix</keyword>
<protein>
    <submittedName>
        <fullName evidence="2">Fibrinogen-like coiled coil protein</fullName>
    </submittedName>
</protein>
<organism evidence="2 3">
    <name type="scientific">uncultured phage_MedDCM-OCT-S42-C7</name>
    <dbReference type="NCBI Taxonomy" id="2741073"/>
    <lineage>
        <taxon>Viruses</taxon>
        <taxon>Duplodnaviria</taxon>
        <taxon>Heunggongvirae</taxon>
        <taxon>Uroviricota</taxon>
        <taxon>Caudoviricetes</taxon>
        <taxon>Autographivirales</taxon>
        <taxon>Sieqvirus</taxon>
        <taxon>Sieqvirus S42C7</taxon>
    </lineage>
</organism>
<name>A0A6S4P8F9_9CAUD</name>
<keyword evidence="3" id="KW-1185">Reference proteome</keyword>
<proteinExistence type="predicted"/>
<dbReference type="RefSeq" id="YP_009777671.1">
    <property type="nucleotide sequence ID" value="NC_047701.1"/>
</dbReference>